<gene>
    <name evidence="2" type="primary">CHTOP</name>
</gene>
<evidence type="ECO:0000313" key="2">
    <source>
        <dbReference type="EMBL" id="SBP63110.1"/>
    </source>
</evidence>
<evidence type="ECO:0000256" key="1">
    <source>
        <dbReference type="SAM" id="MobiDB-lite"/>
    </source>
</evidence>
<accession>A0A1A8B9D9</accession>
<proteinExistence type="predicted"/>
<reference evidence="2" key="2">
    <citation type="submission" date="2016-06" db="EMBL/GenBank/DDBJ databases">
        <title>The genome of a short-lived fish provides insights into sex chromosome evolution and the genetic control of aging.</title>
        <authorList>
            <person name="Reichwald K."/>
            <person name="Felder M."/>
            <person name="Petzold A."/>
            <person name="Koch P."/>
            <person name="Groth M."/>
            <person name="Platzer M."/>
        </authorList>
    </citation>
    <scope>NUCLEOTIDE SEQUENCE</scope>
    <source>
        <tissue evidence="2">Brain</tissue>
    </source>
</reference>
<name>A0A1A8B9D9_NOTFU</name>
<reference evidence="2" key="1">
    <citation type="submission" date="2016-05" db="EMBL/GenBank/DDBJ databases">
        <authorList>
            <person name="Lavstsen T."/>
            <person name="Jespersen J.S."/>
        </authorList>
    </citation>
    <scope>NUCLEOTIDE SEQUENCE</scope>
    <source>
        <tissue evidence="2">Brain</tissue>
    </source>
</reference>
<sequence length="107" mass="11883">EVGIVEEWQEEEEFCLEEEVEVECPEAGAVVDFVDVGDLLVVGAAAVGGAEDLAGPPLQGNNWTISWMRTCQRPRDTWMQNWMPTWPRQIPTAWSDGPARPELKTGA</sequence>
<organism evidence="2">
    <name type="scientific">Nothobranchius furzeri</name>
    <name type="common">Turquoise killifish</name>
    <dbReference type="NCBI Taxonomy" id="105023"/>
    <lineage>
        <taxon>Eukaryota</taxon>
        <taxon>Metazoa</taxon>
        <taxon>Chordata</taxon>
        <taxon>Craniata</taxon>
        <taxon>Vertebrata</taxon>
        <taxon>Euteleostomi</taxon>
        <taxon>Actinopterygii</taxon>
        <taxon>Neopterygii</taxon>
        <taxon>Teleostei</taxon>
        <taxon>Neoteleostei</taxon>
        <taxon>Acanthomorphata</taxon>
        <taxon>Ovalentaria</taxon>
        <taxon>Atherinomorphae</taxon>
        <taxon>Cyprinodontiformes</taxon>
        <taxon>Nothobranchiidae</taxon>
        <taxon>Nothobranchius</taxon>
    </lineage>
</organism>
<dbReference type="EMBL" id="HADY01024625">
    <property type="protein sequence ID" value="SBP63110.1"/>
    <property type="molecule type" value="Transcribed_RNA"/>
</dbReference>
<protein>
    <submittedName>
        <fullName evidence="2">Chromatin target of PRMT1</fullName>
    </submittedName>
</protein>
<feature type="non-terminal residue" evidence="2">
    <location>
        <position position="1"/>
    </location>
</feature>
<feature type="region of interest" description="Disordered" evidence="1">
    <location>
        <begin position="88"/>
        <end position="107"/>
    </location>
</feature>
<dbReference type="AlphaFoldDB" id="A0A1A8B9D9"/>